<feature type="transmembrane region" description="Helical" evidence="2">
    <location>
        <begin position="155"/>
        <end position="172"/>
    </location>
</feature>
<protein>
    <submittedName>
        <fullName evidence="4">PspC domain protein</fullName>
    </submittedName>
</protein>
<feature type="domain" description="Phage shock protein PspC N-terminal" evidence="3">
    <location>
        <begin position="80"/>
        <end position="126"/>
    </location>
</feature>
<dbReference type="Pfam" id="PF04024">
    <property type="entry name" value="PspC"/>
    <property type="match status" value="1"/>
</dbReference>
<dbReference type="Proteomes" id="UP000217209">
    <property type="component" value="Chromosome"/>
</dbReference>
<name>A0A1Q2HUD8_9CORY</name>
<keyword evidence="5" id="KW-1185">Reference proteome</keyword>
<feature type="compositionally biased region" description="Polar residues" evidence="1">
    <location>
        <begin position="288"/>
        <end position="303"/>
    </location>
</feature>
<dbReference type="AlphaFoldDB" id="A0A1Q2HUD8"/>
<organism evidence="4 5">
    <name type="scientific">Corynebacterium glaucum</name>
    <dbReference type="NCBI Taxonomy" id="187491"/>
    <lineage>
        <taxon>Bacteria</taxon>
        <taxon>Bacillati</taxon>
        <taxon>Actinomycetota</taxon>
        <taxon>Actinomycetes</taxon>
        <taxon>Mycobacteriales</taxon>
        <taxon>Corynebacteriaceae</taxon>
        <taxon>Corynebacterium</taxon>
    </lineage>
</organism>
<accession>A0A1Q2HUD8</accession>
<sequence>MHARQISGAILIPLACAAGDNLGMETTHDANGSTGSTGSAGSAGFAGSAVESASSAVRRTFSDMWANRPPRIPEKQGGKAVLAGVCEGIGVRYQIDPVVVRVAFVALSFVFGGGLLLYFLCWINMPRFGMTLTPWEAVITPKDQLDEVGKKEKETGWALAIVLFFFILTAGGVGEYGLAGTFTTLTLGLLGWWGLHSRLPQAPYGVLAQSQITAARPGAATVADVTTGAGPAPDQMTAILPPAAGGSTIWRPGSGAISGSAPPVTSSNNRPSSTRPPNAFPMEETAELSHTSASSPNVDTSHLSPPEGYPHPAAGRTTPPAWDPLGTVPELWHLPDLEPQQQSGKQKKTKMRERKRRNRPFRFWIPVSIALALFTATLIAVGDSVRYYNFDEDAQGVGDIEVKVDELEMLPPIRRIVGETTLDLTSMEPLDTESVLEVGNYVGTMNIVLPDNVPVYVKCDVGIGTTDCPNPIERINEDAEGEALVIDARQFIGSVVVREE</sequence>
<feature type="region of interest" description="Disordered" evidence="1">
    <location>
        <begin position="240"/>
        <end position="355"/>
    </location>
</feature>
<feature type="compositionally biased region" description="Low complexity" evidence="1">
    <location>
        <begin position="262"/>
        <end position="277"/>
    </location>
</feature>
<dbReference type="InterPro" id="IPR007168">
    <property type="entry name" value="Phageshock_PspC_N"/>
</dbReference>
<feature type="transmembrane region" description="Helical" evidence="2">
    <location>
        <begin position="98"/>
        <end position="120"/>
    </location>
</feature>
<keyword evidence="2" id="KW-0472">Membrane</keyword>
<keyword evidence="2" id="KW-0812">Transmembrane</keyword>
<evidence type="ECO:0000313" key="4">
    <source>
        <dbReference type="EMBL" id="AQQ14453.1"/>
    </source>
</evidence>
<gene>
    <name evidence="4" type="ORF">CGLAU_02340</name>
</gene>
<dbReference type="KEGG" id="cgv:CGLAU_02340"/>
<proteinExistence type="predicted"/>
<feature type="transmembrane region" description="Helical" evidence="2">
    <location>
        <begin position="361"/>
        <end position="381"/>
    </location>
</feature>
<evidence type="ECO:0000259" key="3">
    <source>
        <dbReference type="Pfam" id="PF04024"/>
    </source>
</evidence>
<keyword evidence="2" id="KW-1133">Transmembrane helix</keyword>
<evidence type="ECO:0000313" key="5">
    <source>
        <dbReference type="Proteomes" id="UP000217209"/>
    </source>
</evidence>
<dbReference type="EMBL" id="CP019688">
    <property type="protein sequence ID" value="AQQ14453.1"/>
    <property type="molecule type" value="Genomic_DNA"/>
</dbReference>
<evidence type="ECO:0000256" key="2">
    <source>
        <dbReference type="SAM" id="Phobius"/>
    </source>
</evidence>
<evidence type="ECO:0000256" key="1">
    <source>
        <dbReference type="SAM" id="MobiDB-lite"/>
    </source>
</evidence>
<reference evidence="4 5" key="1">
    <citation type="submission" date="2016-12" db="EMBL/GenBank/DDBJ databases">
        <authorList>
            <person name="Song W.-J."/>
            <person name="Kurnit D.M."/>
        </authorList>
    </citation>
    <scope>NUCLEOTIDE SEQUENCE [LARGE SCALE GENOMIC DNA]</scope>
    <source>
        <strain evidence="4 5">DSM 30827</strain>
    </source>
</reference>
<feature type="compositionally biased region" description="Basic residues" evidence="1">
    <location>
        <begin position="345"/>
        <end position="355"/>
    </location>
</feature>